<gene>
    <name evidence="2" type="ORF">C7M84_016941</name>
</gene>
<dbReference type="InterPro" id="IPR022103">
    <property type="entry name" value="BIRC6"/>
</dbReference>
<comment type="caution">
    <text evidence="2">The sequence shown here is derived from an EMBL/GenBank/DDBJ whole genome shotgun (WGS) entry which is preliminary data.</text>
</comment>
<dbReference type="Proteomes" id="UP000283509">
    <property type="component" value="Unassembled WGS sequence"/>
</dbReference>
<protein>
    <submittedName>
        <fullName evidence="2">Baculoviral IAP repeat-containing protein 6</fullName>
    </submittedName>
</protein>
<reference evidence="2 3" key="2">
    <citation type="submission" date="2019-01" db="EMBL/GenBank/DDBJ databases">
        <title>The decoding of complex shrimp genome reveals the adaptation for benthos swimmer, frequently molting mechanism and breeding impact on genome.</title>
        <authorList>
            <person name="Sun Y."/>
            <person name="Gao Y."/>
            <person name="Yu Y."/>
        </authorList>
    </citation>
    <scope>NUCLEOTIDE SEQUENCE [LARGE SCALE GENOMIC DNA]</scope>
    <source>
        <tissue evidence="2">Muscle</tissue>
    </source>
</reference>
<dbReference type="STRING" id="6689.A0A423SLJ1"/>
<name>A0A423SLJ1_PENVA</name>
<keyword evidence="3" id="KW-1185">Reference proteome</keyword>
<feature type="compositionally biased region" description="Basic and acidic residues" evidence="1">
    <location>
        <begin position="620"/>
        <end position="634"/>
    </location>
</feature>
<dbReference type="GO" id="GO:0004842">
    <property type="term" value="F:ubiquitin-protein transferase activity"/>
    <property type="evidence" value="ECO:0007669"/>
    <property type="project" value="InterPro"/>
</dbReference>
<sequence>MPSTSSSHTQCQGHSARPHSETCRGIHYSRWVVESPLTVRTSSLFLHASAGLSSHTREVCCSWGHEDALGKPSEQCRDDGRWKGWLGDCSHEPSCSSSPAVTTHTPSNKRNETVEQNQGLYNFAPLAVVTSSNPTARPANVLVDSNQLFQRTKSAPWSYHFYPDESWVDLNLTLPCAVLLHEVHLLPHTVSLVSCPSAVSVEVGVEGGYLMPVSGPLSTAGLSRVRLVLPRPVVASMSLCASIVHETPPLWDCLSSNFLEPQPSGKHLEASMKRPSAITHPAQGISDNMWWLRLIHQCMCRVEGGLSVGVEAGASVSGVMEACVTLLLTPPGPLHLAPLGSAPLEATTLALAALSPQLLHTLIMTLLTHPLLRQPAGGNSLDAAIALLYELCVGNSSMEGVTVLISWLNHIVLHPATPSPATDDYHSLELCVNGGVSAEVLHCIAAVLWNTPHDTTSLITDELFRRVYEWSERVEGEVKIGLDHIMCSMCHVRPQLFTQLLLNMAVLTVIDNNQSITDDRKDREAEIRAARTDDMKEGVEGSSGAVEGRLILQDPSVISLTPAHLQTLATVAQSPQAIHLMLDSGFPLLLVHGILEWCKTEVLHQVESCTSSSAGESATDLEKASVAEKSRNAEDTLSSATPQAPPQIRAAIVPTLSTSLVAHTLHTLAALCAEPPMKDWLGSAEGSVFWLPLLTVLGDPLVRGMLPQPPHNQNLLASTLCHLIQRQNIPPPGGVSYLHSLSGFTRRLVLQLLLETERVVVHINSPQGGLSSPTGCSLPLLTQHPKFGAGHKTRLLNLPTTTTMSDIVKMVTDWSRGVLSNSGDLELGSSGDRRDANEVGHLELVDKLSVAAGVTAKDKREKNKTGLFDLYYTELLNVTATEQDSQSSKPVTATSSASSYVLVHESLGSSQDYLPHSQWLRSWPLCVMRATRLPHTSP</sequence>
<dbReference type="EMBL" id="QCYY01003143">
    <property type="protein sequence ID" value="ROT65106.1"/>
    <property type="molecule type" value="Genomic_DNA"/>
</dbReference>
<dbReference type="GO" id="GO:0032465">
    <property type="term" value="P:regulation of cytokinesis"/>
    <property type="evidence" value="ECO:0007669"/>
    <property type="project" value="InterPro"/>
</dbReference>
<feature type="compositionally biased region" description="Polar residues" evidence="1">
    <location>
        <begin position="1"/>
        <end position="13"/>
    </location>
</feature>
<evidence type="ECO:0000313" key="2">
    <source>
        <dbReference type="EMBL" id="ROT65106.1"/>
    </source>
</evidence>
<proteinExistence type="predicted"/>
<dbReference type="OrthoDB" id="47801at2759"/>
<feature type="region of interest" description="Disordered" evidence="1">
    <location>
        <begin position="610"/>
        <end position="644"/>
    </location>
</feature>
<feature type="region of interest" description="Disordered" evidence="1">
    <location>
        <begin position="1"/>
        <end position="20"/>
    </location>
</feature>
<evidence type="ECO:0000313" key="3">
    <source>
        <dbReference type="Proteomes" id="UP000283509"/>
    </source>
</evidence>
<accession>A0A423SLJ1</accession>
<dbReference type="Pfam" id="PF12356">
    <property type="entry name" value="BIRC6"/>
    <property type="match status" value="1"/>
</dbReference>
<dbReference type="GO" id="GO:0006915">
    <property type="term" value="P:apoptotic process"/>
    <property type="evidence" value="ECO:0007669"/>
    <property type="project" value="InterPro"/>
</dbReference>
<reference evidence="2 3" key="1">
    <citation type="submission" date="2018-04" db="EMBL/GenBank/DDBJ databases">
        <authorList>
            <person name="Zhang X."/>
            <person name="Yuan J."/>
            <person name="Li F."/>
            <person name="Xiang J."/>
        </authorList>
    </citation>
    <scope>NUCLEOTIDE SEQUENCE [LARGE SCALE GENOMIC DNA]</scope>
    <source>
        <tissue evidence="2">Muscle</tissue>
    </source>
</reference>
<organism evidence="2 3">
    <name type="scientific">Penaeus vannamei</name>
    <name type="common">Whiteleg shrimp</name>
    <name type="synonym">Litopenaeus vannamei</name>
    <dbReference type="NCBI Taxonomy" id="6689"/>
    <lineage>
        <taxon>Eukaryota</taxon>
        <taxon>Metazoa</taxon>
        <taxon>Ecdysozoa</taxon>
        <taxon>Arthropoda</taxon>
        <taxon>Crustacea</taxon>
        <taxon>Multicrustacea</taxon>
        <taxon>Malacostraca</taxon>
        <taxon>Eumalacostraca</taxon>
        <taxon>Eucarida</taxon>
        <taxon>Decapoda</taxon>
        <taxon>Dendrobranchiata</taxon>
        <taxon>Penaeoidea</taxon>
        <taxon>Penaeidae</taxon>
        <taxon>Penaeus</taxon>
    </lineage>
</organism>
<evidence type="ECO:0000256" key="1">
    <source>
        <dbReference type="SAM" id="MobiDB-lite"/>
    </source>
</evidence>
<dbReference type="AlphaFoldDB" id="A0A423SLJ1"/>